<dbReference type="SUPFAM" id="SSF56300">
    <property type="entry name" value="Metallo-dependent phosphatases"/>
    <property type="match status" value="1"/>
</dbReference>
<accession>L9U8B9</accession>
<evidence type="ECO:0000259" key="1">
    <source>
        <dbReference type="Pfam" id="PF00149"/>
    </source>
</evidence>
<gene>
    <name evidence="2" type="ORF">HALTITAN_2113</name>
</gene>
<sequence>MNKMASMTACNVIPKVSKQPYHNAILTRLPTEWAPWPDDATSVNHDEALSTFVKRSRKKGFAWPKKPVAFISDPHADAEAFEASLIAAGVIEREGSHLCEYALTKFGKKAEIVVGGDCLDKGPSNLMMLRSLAHLYRLKADITLLAGNHDLRLLMGLLSLERDTDAGSQHLFVRMGKKVIPLFKEVFDQYLADTQWDKGLPSEQACRQALFPGNDWFENFPFYAAGFLTPEGIEREISKMTTKAQSFEAHCAKNGLSLTQVYAAAMKCRSLFLNKSGEFSWFFRRMQLVKKRGSFLFLHAGLDDHMAELLAKYGVKHVNRAFKKNLMHQNLFSFYYGSLANTFRTKYRKADLPLTPRGAYIARRAGIQVLVHGHINQHFGQRVTLKNGLIHIEADITLDAHSRKNEGLDGYGVGVTLIDKNRGVIGLSCDYPQAKVFKPGRKGKLVEPAK</sequence>
<dbReference type="PATRIC" id="fig|1204738.3.peg.3183"/>
<protein>
    <recommendedName>
        <fullName evidence="1">Calcineurin-like phosphoesterase domain-containing protein</fullName>
    </recommendedName>
</protein>
<proteinExistence type="predicted"/>
<dbReference type="EMBL" id="AOPO01000009">
    <property type="protein sequence ID" value="ELY21002.1"/>
    <property type="molecule type" value="Genomic_DNA"/>
</dbReference>
<evidence type="ECO:0000313" key="2">
    <source>
        <dbReference type="EMBL" id="ELY21002.1"/>
    </source>
</evidence>
<dbReference type="InterPro" id="IPR004843">
    <property type="entry name" value="Calcineurin-like_PHP"/>
</dbReference>
<dbReference type="InterPro" id="IPR029052">
    <property type="entry name" value="Metallo-depent_PP-like"/>
</dbReference>
<comment type="caution">
    <text evidence="2">The sequence shown here is derived from an EMBL/GenBank/DDBJ whole genome shotgun (WGS) entry which is preliminary data.</text>
</comment>
<evidence type="ECO:0000313" key="3">
    <source>
        <dbReference type="Proteomes" id="UP000011651"/>
    </source>
</evidence>
<dbReference type="Pfam" id="PF00149">
    <property type="entry name" value="Metallophos"/>
    <property type="match status" value="1"/>
</dbReference>
<dbReference type="CDD" id="cd00838">
    <property type="entry name" value="MPP_superfamily"/>
    <property type="match status" value="1"/>
</dbReference>
<dbReference type="Gene3D" id="3.60.21.10">
    <property type="match status" value="1"/>
</dbReference>
<reference evidence="2 3" key="1">
    <citation type="journal article" date="2013" name="Genome Announc.">
        <title>Draft Genome of the Marine Gammaproteobacterium Halomonas titanicae.</title>
        <authorList>
            <person name="Sanchez-Porro C."/>
            <person name="de la Haba R.R."/>
            <person name="Cruz-Hernandez N."/>
            <person name="Gonzalez J.M."/>
            <person name="Reyes-Guirao C."/>
            <person name="Navarro-Sampedro L."/>
            <person name="Carballo M."/>
            <person name="Ventosa A."/>
        </authorList>
    </citation>
    <scope>NUCLEOTIDE SEQUENCE [LARGE SCALE GENOMIC DNA]</scope>
    <source>
        <strain evidence="2 3">BH1</strain>
    </source>
</reference>
<name>L9U8B9_9GAMM</name>
<organism evidence="2 3">
    <name type="scientific">Vreelandella titanicae BH1</name>
    <dbReference type="NCBI Taxonomy" id="1204738"/>
    <lineage>
        <taxon>Bacteria</taxon>
        <taxon>Pseudomonadati</taxon>
        <taxon>Pseudomonadota</taxon>
        <taxon>Gammaproteobacteria</taxon>
        <taxon>Oceanospirillales</taxon>
        <taxon>Halomonadaceae</taxon>
        <taxon>Vreelandella</taxon>
    </lineage>
</organism>
<dbReference type="AlphaFoldDB" id="L9U8B9"/>
<dbReference type="PANTHER" id="PTHR46546">
    <property type="entry name" value="SHEWANELLA-LIKE PROTEIN PHOSPHATASE 1"/>
    <property type="match status" value="1"/>
</dbReference>
<dbReference type="GO" id="GO:0016787">
    <property type="term" value="F:hydrolase activity"/>
    <property type="evidence" value="ECO:0007669"/>
    <property type="project" value="InterPro"/>
</dbReference>
<feature type="domain" description="Calcineurin-like phosphoesterase" evidence="1">
    <location>
        <begin position="67"/>
        <end position="315"/>
    </location>
</feature>
<dbReference type="PANTHER" id="PTHR46546:SF4">
    <property type="entry name" value="SHEWANELLA-LIKE PROTEIN PHOSPHATASE 1"/>
    <property type="match status" value="1"/>
</dbReference>
<dbReference type="Proteomes" id="UP000011651">
    <property type="component" value="Unassembled WGS sequence"/>
</dbReference>